<evidence type="ECO:0000313" key="3">
    <source>
        <dbReference type="Proteomes" id="UP000249177"/>
    </source>
</evidence>
<evidence type="ECO:0008006" key="4">
    <source>
        <dbReference type="Google" id="ProtNLM"/>
    </source>
</evidence>
<dbReference type="Pfam" id="PF13585">
    <property type="entry name" value="CHU_C"/>
    <property type="match status" value="1"/>
</dbReference>
<feature type="chain" id="PRO_5016100704" description="Gliding motility-associated C-terminal domain-containing protein" evidence="1">
    <location>
        <begin position="19"/>
        <end position="1352"/>
    </location>
</feature>
<evidence type="ECO:0000313" key="2">
    <source>
        <dbReference type="EMBL" id="PZX95068.1"/>
    </source>
</evidence>
<dbReference type="InterPro" id="IPR026341">
    <property type="entry name" value="T9SS_type_B"/>
</dbReference>
<organism evidence="2 3">
    <name type="scientific">Flavobacterium aquariorum</name>
    <dbReference type="NCBI Taxonomy" id="2217670"/>
    <lineage>
        <taxon>Bacteria</taxon>
        <taxon>Pseudomonadati</taxon>
        <taxon>Bacteroidota</taxon>
        <taxon>Flavobacteriia</taxon>
        <taxon>Flavobacteriales</taxon>
        <taxon>Flavobacteriaceae</taxon>
        <taxon>Flavobacterium</taxon>
    </lineage>
</organism>
<gene>
    <name evidence="2" type="ORF">DOS84_00420</name>
</gene>
<reference evidence="2 3" key="1">
    <citation type="submission" date="2018-06" db="EMBL/GenBank/DDBJ databases">
        <title>Flavobacterium sp IMCC34762, genome.</title>
        <authorList>
            <person name="Joung Y."/>
            <person name="Cho J."/>
            <person name="Song J."/>
        </authorList>
    </citation>
    <scope>NUCLEOTIDE SEQUENCE [LARGE SCALE GENOMIC DNA]</scope>
    <source>
        <strain evidence="2 3">IMCC34762</strain>
    </source>
</reference>
<dbReference type="NCBIfam" id="TIGR04131">
    <property type="entry name" value="Bac_Flav_CTERM"/>
    <property type="match status" value="1"/>
</dbReference>
<dbReference type="Proteomes" id="UP000249177">
    <property type="component" value="Unassembled WGS sequence"/>
</dbReference>
<accession>A0A2W7TYF9</accession>
<protein>
    <recommendedName>
        <fullName evidence="4">Gliding motility-associated C-terminal domain-containing protein</fullName>
    </recommendedName>
</protein>
<sequence length="1352" mass="146570">MRTPLFLLLLFYSTISLSQGIVVDTTTLGIPELIREELMQNACANENNFKFSSHQGIGKFTNTDPSFPISSGIIIRNGIAKYTEGVYTGANESSQLNSAGDSDLQAISDGNGQVVPITDVSYLQFDFTPLSSNFSFDFLFASNEYGEFQCGFSDVFAFILTDLTTGVSKNLAVLPGTTTPVSVKNIRDEQYNSSCLSANANLFDHYNVTNPGESAINMRGETKVLTASSTVIPNRTYSIKLAIGDYNDSSYDSAVFIKGGSFMTTLNLGSDRAICEGERIVLQSGLVGNYVYVWTHDGAVIPGETSSSLALNKAGTYGVTATLSGCIIKDEVVITDLVIKPPKNLIACNTGNPTYKYDLTQNNLITLGLSPAEYSLEYFDSLTAANANGPTIPYNQLASFNSASNQTIYIKAVHVYNRNTFCNNLLPFDLLVTAPINVVKPPDLSFCDTNFGRVPVDLTVQEAPILNGLNPSDYKISYYTSQAEANTATNSIATPATFVTSLSQSPQTIWVRIENITSLGCYKTVSFNIIVYSLPTVDDIPDVIACNSYTLPPITYGDYYTGSNGTGIKLNAGDIITKTGIYYIYSGPTSTNNCTNENSFKLTFVYEIDFPKEACGKYIVPGVVVGGFFTEAGGRGNTISVGTTYTTDNTIYYYAVINGVVCRDEAIPFTVHPLPLVDKPSNVVTCDSYTLPPLTNGNYYSLSGGLGTPLTAGDRITSSQTLFIYANDGKCTNENSFKVDIVNSSAFIPISECGSYTLPPVTIGGYYDGPGGQGKSIPLGTVITNSQTVYYYVATTTSPNCTDNLKYQITIKPLPLVDTPSDRLECQSYVLPPLMNGNYFTETNGGGISLKAGDVITETQTIYIYSVGTDCTNEHSFIVEIRPLPPVDSFTDVVTCTNFKLPKLKNGAYYTATGGPHGLGNQLIEGTVITTTQTIYIYNEWADFTKCSNESFFKVNANGIDVGDFNNVSVCDSYTLPPLKLGNYYSQPKGKGVAIPAGTVLTTSQTIYVYAIVGNRLTCSTEKSFSITISTAPVLVSMPDVAICQSYTLPPLSKGDYYSGPNATGTLYLAGQQINSSQTMYIYAPAPANSNCASQDDFNITIYPLKDLPLKSGIICVDYQTGALINSAQLISGLNPNNYTIDWFLDGNKLSTGANYSAIKEGTYTVVSTKNTPNTGNDCGYNPATVTVEKSSPAIVNVTVTDAFEDTIDIIVTLTNGFGIYEYQMDDGIFQTSNVFSNVASGQHIITIKDTKGNCDNRVLIVNVLKYPKFFTPNNDGYNDTWNIPDLAFQPDAVINIFDRYGKFLKELRPSGPGWDGNYNGNPLPSTDYWFQVFYTQNGVAQVFKSHFSMKR</sequence>
<evidence type="ECO:0000256" key="1">
    <source>
        <dbReference type="SAM" id="SignalP"/>
    </source>
</evidence>
<comment type="caution">
    <text evidence="2">The sequence shown here is derived from an EMBL/GenBank/DDBJ whole genome shotgun (WGS) entry which is preliminary data.</text>
</comment>
<dbReference type="NCBIfam" id="NF038133">
    <property type="entry name" value="choice_anch_L"/>
    <property type="match status" value="1"/>
</dbReference>
<proteinExistence type="predicted"/>
<name>A0A2W7TYF9_9FLAO</name>
<dbReference type="OrthoDB" id="9765926at2"/>
<dbReference type="EMBL" id="QKXH01000001">
    <property type="protein sequence ID" value="PZX95068.1"/>
    <property type="molecule type" value="Genomic_DNA"/>
</dbReference>
<dbReference type="InterPro" id="IPR049804">
    <property type="entry name" value="Choice_anch_L"/>
</dbReference>
<keyword evidence="1" id="KW-0732">Signal</keyword>
<dbReference type="RefSeq" id="WP_111408143.1">
    <property type="nucleotide sequence ID" value="NZ_QKXH01000001.1"/>
</dbReference>
<feature type="signal peptide" evidence="1">
    <location>
        <begin position="1"/>
        <end position="18"/>
    </location>
</feature>
<keyword evidence="3" id="KW-1185">Reference proteome</keyword>